<dbReference type="PANTHER" id="PTHR33406">
    <property type="entry name" value="MEMBRANE PROTEIN MJ1562-RELATED"/>
    <property type="match status" value="1"/>
</dbReference>
<dbReference type="InterPro" id="IPR050545">
    <property type="entry name" value="Mycobact_MmpL"/>
</dbReference>
<dbReference type="OrthoDB" id="7051771at2"/>
<dbReference type="RefSeq" id="WP_130100734.1">
    <property type="nucleotide sequence ID" value="NZ_SDWW01000001.1"/>
</dbReference>
<dbReference type="AlphaFoldDB" id="A0A4Q5N4C3"/>
<keyword evidence="5 7" id="KW-0472">Membrane</keyword>
<feature type="transmembrane region" description="Helical" evidence="7">
    <location>
        <begin position="304"/>
        <end position="326"/>
    </location>
</feature>
<evidence type="ECO:0000256" key="2">
    <source>
        <dbReference type="ARBA" id="ARBA00022475"/>
    </source>
</evidence>
<dbReference type="Gene3D" id="1.20.1640.10">
    <property type="entry name" value="Multidrug efflux transporter AcrB transmembrane domain"/>
    <property type="match status" value="2"/>
</dbReference>
<keyword evidence="3 7" id="KW-0812">Transmembrane</keyword>
<feature type="transmembrane region" description="Helical" evidence="7">
    <location>
        <begin position="15"/>
        <end position="37"/>
    </location>
</feature>
<feature type="transmembrane region" description="Helical" evidence="7">
    <location>
        <begin position="691"/>
        <end position="716"/>
    </location>
</feature>
<dbReference type="EMBL" id="SDWW01000001">
    <property type="protein sequence ID" value="RYV53035.1"/>
    <property type="molecule type" value="Genomic_DNA"/>
</dbReference>
<dbReference type="Proteomes" id="UP000293764">
    <property type="component" value="Unassembled WGS sequence"/>
</dbReference>
<keyword evidence="4 7" id="KW-1133">Transmembrane helix</keyword>
<feature type="transmembrane region" description="Helical" evidence="7">
    <location>
        <begin position="275"/>
        <end position="297"/>
    </location>
</feature>
<gene>
    <name evidence="9" type="ORF">EUA98_00710</name>
</gene>
<accession>A0A4Q5N4C3</accession>
<feature type="transmembrane region" description="Helical" evidence="7">
    <location>
        <begin position="608"/>
        <end position="629"/>
    </location>
</feature>
<dbReference type="InterPro" id="IPR000731">
    <property type="entry name" value="SSD"/>
</dbReference>
<feature type="transmembrane region" description="Helical" evidence="7">
    <location>
        <begin position="184"/>
        <end position="202"/>
    </location>
</feature>
<dbReference type="GO" id="GO:0005886">
    <property type="term" value="C:plasma membrane"/>
    <property type="evidence" value="ECO:0007669"/>
    <property type="project" value="UniProtKB-SubCell"/>
</dbReference>
<dbReference type="InterPro" id="IPR004869">
    <property type="entry name" value="MMPL_dom"/>
</dbReference>
<comment type="subcellular location">
    <subcellularLocation>
        <location evidence="1">Cell membrane</location>
        <topology evidence="1">Multi-pass membrane protein</topology>
    </subcellularLocation>
</comment>
<feature type="region of interest" description="Disordered" evidence="6">
    <location>
        <begin position="342"/>
        <end position="371"/>
    </location>
</feature>
<protein>
    <submittedName>
        <fullName evidence="9">MMPL family transporter</fullName>
    </submittedName>
</protein>
<feature type="transmembrane region" description="Helical" evidence="7">
    <location>
        <begin position="390"/>
        <end position="410"/>
    </location>
</feature>
<dbReference type="PROSITE" id="PS50156">
    <property type="entry name" value="SSD"/>
    <property type="match status" value="1"/>
</dbReference>
<keyword evidence="10" id="KW-1185">Reference proteome</keyword>
<evidence type="ECO:0000256" key="6">
    <source>
        <dbReference type="SAM" id="MobiDB-lite"/>
    </source>
</evidence>
<feature type="compositionally biased region" description="Acidic residues" evidence="6">
    <location>
        <begin position="358"/>
        <end position="367"/>
    </location>
</feature>
<dbReference type="Pfam" id="PF03176">
    <property type="entry name" value="MMPL"/>
    <property type="match status" value="2"/>
</dbReference>
<reference evidence="9 10" key="1">
    <citation type="submission" date="2019-01" db="EMBL/GenBank/DDBJ databases">
        <title>Novel species of Cellulomonas.</title>
        <authorList>
            <person name="Liu Q."/>
            <person name="Xin Y.-H."/>
        </authorList>
    </citation>
    <scope>NUCLEOTIDE SEQUENCE [LARGE SCALE GENOMIC DNA]</scope>
    <source>
        <strain evidence="9 10">HLT2-17</strain>
    </source>
</reference>
<comment type="caution">
    <text evidence="9">The sequence shown here is derived from an EMBL/GenBank/DDBJ whole genome shotgun (WGS) entry which is preliminary data.</text>
</comment>
<feature type="transmembrane region" description="Helical" evidence="7">
    <location>
        <begin position="577"/>
        <end position="596"/>
    </location>
</feature>
<name>A0A4Q5N4C3_9MICO</name>
<dbReference type="PANTHER" id="PTHR33406:SF13">
    <property type="entry name" value="MEMBRANE PROTEIN YDFJ"/>
    <property type="match status" value="1"/>
</dbReference>
<feature type="transmembrane region" description="Helical" evidence="7">
    <location>
        <begin position="237"/>
        <end position="255"/>
    </location>
</feature>
<dbReference type="SUPFAM" id="SSF82866">
    <property type="entry name" value="Multidrug efflux transporter AcrB transmembrane domain"/>
    <property type="match status" value="2"/>
</dbReference>
<evidence type="ECO:0000256" key="5">
    <source>
        <dbReference type="ARBA" id="ARBA00023136"/>
    </source>
</evidence>
<proteinExistence type="predicted"/>
<evidence type="ECO:0000256" key="3">
    <source>
        <dbReference type="ARBA" id="ARBA00022692"/>
    </source>
</evidence>
<evidence type="ECO:0000256" key="4">
    <source>
        <dbReference type="ARBA" id="ARBA00022989"/>
    </source>
</evidence>
<feature type="transmembrane region" description="Helical" evidence="7">
    <location>
        <begin position="551"/>
        <end position="571"/>
    </location>
</feature>
<organism evidence="9 10">
    <name type="scientific">Pengzhenrongella frigida</name>
    <dbReference type="NCBI Taxonomy" id="1259133"/>
    <lineage>
        <taxon>Bacteria</taxon>
        <taxon>Bacillati</taxon>
        <taxon>Actinomycetota</taxon>
        <taxon>Actinomycetes</taxon>
        <taxon>Micrococcales</taxon>
        <taxon>Pengzhenrongella</taxon>
    </lineage>
</organism>
<sequence>MSSVLFAVGAAAFRARWWVVLGWVFVVGLLLAGAGTLGTGTNNSYNFPGTESQDALDSLTRTFPQFSGTSAQLIAVAPTGGDVTDPNFQAAVESSVTTIGTISQVSGVTSPYSDASSGDIAPDSSAVLVPIQLAVGNADVTTSTSDSLQAQGRALQDALPDGSQVAVGGQVFSQVDTGVGLSELSSLVIALVVLLFTFGTLVAAGLPILTAVTGVGTSVAIVLIGTRFATITSTAPLLAVMLGLAVGVDYAVFIVSRHLDQLRRGMTPQESVPRAVATAGSAVVFAATTVIIALLGLAVARIPFLTITGVAAALAVACAAAVALTLTPALLGFGGWRVIRRRDRPGPAEPPETSEASEASEDADIGEPEPAAERRPGGFFGHWVRAATRWPPVTVLLVTAALAVVALPAVQLRLALPSSGALPAGTPGRVTYDLIGEHFGPGYNGPLLVTGSVIQSTDPVTLVNDLAAELGDLPGVDSVPLATPNESGDTAVIQVIGTGAPDSAQTEALVNESRGKEQAWLDTYAVDLSVTGYTALGIDISTRLGSAMLPFGLLVIGLSLVLLAMVFRSIVVPVTAALGYALSIGVAFGVTARVFIDGALAGPLGIDYVGSVSSFMPIIVMGVLFGLAMDYEVFLVSRMREDYVHHGEPRPAIERGFVASARVVTAAAIIMIVVFAGFIRNGDASIQPIAVGLTVGVATDAFIVRMTLIPAVLAWFGRYAWWFPAWMERVFPHFDVEGEGLSQEDALAGWPEPGDHVGIAAQDVRVAGQSPEVAGLDALVRAGDVLVIEGGSRSERRDLLLGLTGRLPITAGRCKVAGLVLPPRASSVRSRTSVVLLDRDHDAVPRLARALLDEVVLVAIDGADAVVDPAVRADLRAVLAEARAGARARSGPPRTLVLSCASHEAVDDLVPADAAVHVVSLDRAPSAPELDPARGA</sequence>
<evidence type="ECO:0000313" key="10">
    <source>
        <dbReference type="Proteomes" id="UP000293764"/>
    </source>
</evidence>
<keyword evidence="2" id="KW-1003">Cell membrane</keyword>
<feature type="domain" description="SSD" evidence="8">
    <location>
        <begin position="184"/>
        <end position="333"/>
    </location>
</feature>
<evidence type="ECO:0000313" key="9">
    <source>
        <dbReference type="EMBL" id="RYV53035.1"/>
    </source>
</evidence>
<evidence type="ECO:0000259" key="8">
    <source>
        <dbReference type="PROSITE" id="PS50156"/>
    </source>
</evidence>
<evidence type="ECO:0000256" key="1">
    <source>
        <dbReference type="ARBA" id="ARBA00004651"/>
    </source>
</evidence>
<feature type="transmembrane region" description="Helical" evidence="7">
    <location>
        <begin position="657"/>
        <end position="679"/>
    </location>
</feature>
<evidence type="ECO:0000256" key="7">
    <source>
        <dbReference type="SAM" id="Phobius"/>
    </source>
</evidence>